<evidence type="ECO:0000313" key="2">
    <source>
        <dbReference type="EMBL" id="MFA0811268.1"/>
    </source>
</evidence>
<dbReference type="Proteomes" id="UP001569428">
    <property type="component" value="Unassembled WGS sequence"/>
</dbReference>
<feature type="transmembrane region" description="Helical" evidence="1">
    <location>
        <begin position="92"/>
        <end position="115"/>
    </location>
</feature>
<gene>
    <name evidence="2" type="ORF">ACCI49_10080</name>
</gene>
<accession>A0ABV4NYS3</accession>
<keyword evidence="1" id="KW-1133">Transmembrane helix</keyword>
<protein>
    <submittedName>
        <fullName evidence="2">Uncharacterized protein</fullName>
    </submittedName>
</protein>
<organism evidence="2 3">
    <name type="scientific">Microbulbifer epialgicus</name>
    <dbReference type="NCBI Taxonomy" id="393907"/>
    <lineage>
        <taxon>Bacteria</taxon>
        <taxon>Pseudomonadati</taxon>
        <taxon>Pseudomonadota</taxon>
        <taxon>Gammaproteobacteria</taxon>
        <taxon>Cellvibrionales</taxon>
        <taxon>Microbulbiferaceae</taxon>
        <taxon>Microbulbifer</taxon>
    </lineage>
</organism>
<keyword evidence="3" id="KW-1185">Reference proteome</keyword>
<dbReference type="RefSeq" id="WP_371838835.1">
    <property type="nucleotide sequence ID" value="NZ_JBGMEK010000018.1"/>
</dbReference>
<dbReference type="EMBL" id="JBGMEK010000018">
    <property type="protein sequence ID" value="MFA0811268.1"/>
    <property type="molecule type" value="Genomic_DNA"/>
</dbReference>
<proteinExistence type="predicted"/>
<sequence>MRGARKSWVRNVFTAIDQLGNAIAGGNHDATISARCGYFSRIQETPFRRYWRFLERVINFTFRPVDGPDHCYQSYLWDRAEKHEEGSDFMRAVLGLLVIVFCVPLSLFTWFYVFIFPSARWRKE</sequence>
<name>A0ABV4NYS3_9GAMM</name>
<reference evidence="2 3" key="1">
    <citation type="submission" date="2024-08" db="EMBL/GenBank/DDBJ databases">
        <authorList>
            <person name="Ishaq N."/>
        </authorList>
    </citation>
    <scope>NUCLEOTIDE SEQUENCE [LARGE SCALE GENOMIC DNA]</scope>
    <source>
        <strain evidence="2 3">DSM 18651</strain>
    </source>
</reference>
<evidence type="ECO:0000313" key="3">
    <source>
        <dbReference type="Proteomes" id="UP001569428"/>
    </source>
</evidence>
<comment type="caution">
    <text evidence="2">The sequence shown here is derived from an EMBL/GenBank/DDBJ whole genome shotgun (WGS) entry which is preliminary data.</text>
</comment>
<evidence type="ECO:0000256" key="1">
    <source>
        <dbReference type="SAM" id="Phobius"/>
    </source>
</evidence>
<keyword evidence="1" id="KW-0472">Membrane</keyword>
<keyword evidence="1" id="KW-0812">Transmembrane</keyword>